<comment type="similarity">
    <text evidence="1">Belongs to the peptidase A1 family.</text>
</comment>
<keyword evidence="5" id="KW-1185">Reference proteome</keyword>
<feature type="disulfide bond" evidence="2">
    <location>
        <begin position="163"/>
        <end position="200"/>
    </location>
</feature>
<dbReference type="AlphaFoldDB" id="A0A1S8WRB9"/>
<dbReference type="Pfam" id="PF00026">
    <property type="entry name" value="Asp"/>
    <property type="match status" value="1"/>
</dbReference>
<dbReference type="Gene3D" id="2.40.70.10">
    <property type="entry name" value="Acid Proteases"/>
    <property type="match status" value="1"/>
</dbReference>
<evidence type="ECO:0000256" key="1">
    <source>
        <dbReference type="ARBA" id="ARBA00007447"/>
    </source>
</evidence>
<dbReference type="SUPFAM" id="SSF50630">
    <property type="entry name" value="Acid proteases"/>
    <property type="match status" value="1"/>
</dbReference>
<dbReference type="PANTHER" id="PTHR47966">
    <property type="entry name" value="BETA-SITE APP-CLEAVING ENZYME, ISOFORM A-RELATED"/>
    <property type="match status" value="1"/>
</dbReference>
<organism evidence="4 5">
    <name type="scientific">Opisthorchis viverrini</name>
    <name type="common">Southeast Asian liver fluke</name>
    <dbReference type="NCBI Taxonomy" id="6198"/>
    <lineage>
        <taxon>Eukaryota</taxon>
        <taxon>Metazoa</taxon>
        <taxon>Spiralia</taxon>
        <taxon>Lophotrochozoa</taxon>
        <taxon>Platyhelminthes</taxon>
        <taxon>Trematoda</taxon>
        <taxon>Digenea</taxon>
        <taxon>Opisthorchiida</taxon>
        <taxon>Opisthorchiata</taxon>
        <taxon>Opisthorchiidae</taxon>
        <taxon>Opisthorchis</taxon>
    </lineage>
</organism>
<keyword evidence="4" id="KW-0645">Protease</keyword>
<dbReference type="PANTHER" id="PTHR47966:SF51">
    <property type="entry name" value="BETA-SITE APP-CLEAVING ENZYME, ISOFORM A-RELATED"/>
    <property type="match status" value="1"/>
</dbReference>
<dbReference type="InterPro" id="IPR033121">
    <property type="entry name" value="PEPTIDASE_A1"/>
</dbReference>
<evidence type="ECO:0000256" key="2">
    <source>
        <dbReference type="PIRSR" id="PIRSR601461-2"/>
    </source>
</evidence>
<gene>
    <name evidence="4" type="ORF">X801_07120</name>
</gene>
<dbReference type="InterPro" id="IPR021109">
    <property type="entry name" value="Peptidase_aspartic_dom_sf"/>
</dbReference>
<sequence length="243" mass="26884">IDGYPVGGLTISLLGINNPRLGLPVAADGHLGLGYPEPSRTVPDFNILNVMSANQMIDYKRFTLFCVCAPHRNDLEPDARIVFGSHDTIDLRSFRMVPAEVTRASWKVPVTSLKTTTARISSRSFFATLDTTTWLNKASADRAGLINTALGTTLSGNLYVVDCDRIPGLPTLVVSLQGADLRFPPENYIQKEEVNGQTRCFSSIVPDPQITTERMVFGMTFLEHFTTLFDQQEKQIGFKPRVC</sequence>
<dbReference type="InterPro" id="IPR034164">
    <property type="entry name" value="Pepsin-like_dom"/>
</dbReference>
<dbReference type="CDD" id="cd05471">
    <property type="entry name" value="pepsin_like"/>
    <property type="match status" value="1"/>
</dbReference>
<proteinExistence type="inferred from homology"/>
<protein>
    <submittedName>
        <fullName evidence="4">Eukaryotic aspartyl protease</fullName>
    </submittedName>
</protein>
<evidence type="ECO:0000313" key="4">
    <source>
        <dbReference type="EMBL" id="OON17049.1"/>
    </source>
</evidence>
<feature type="domain" description="Peptidase A1" evidence="3">
    <location>
        <begin position="1"/>
        <end position="239"/>
    </location>
</feature>
<keyword evidence="2" id="KW-1015">Disulfide bond</keyword>
<dbReference type="PROSITE" id="PS51767">
    <property type="entry name" value="PEPTIDASE_A1"/>
    <property type="match status" value="1"/>
</dbReference>
<dbReference type="EMBL" id="KV895999">
    <property type="protein sequence ID" value="OON17049.1"/>
    <property type="molecule type" value="Genomic_DNA"/>
</dbReference>
<reference evidence="4 5" key="1">
    <citation type="submission" date="2015-03" db="EMBL/GenBank/DDBJ databases">
        <title>Draft genome of the nematode, Opisthorchis viverrini.</title>
        <authorList>
            <person name="Mitreva M."/>
        </authorList>
    </citation>
    <scope>NUCLEOTIDE SEQUENCE [LARGE SCALE GENOMIC DNA]</scope>
    <source>
        <strain evidence="4">Khon Kaen</strain>
    </source>
</reference>
<dbReference type="GO" id="GO:0006508">
    <property type="term" value="P:proteolysis"/>
    <property type="evidence" value="ECO:0007669"/>
    <property type="project" value="UniProtKB-KW"/>
</dbReference>
<feature type="non-terminal residue" evidence="4">
    <location>
        <position position="1"/>
    </location>
</feature>
<evidence type="ECO:0000313" key="5">
    <source>
        <dbReference type="Proteomes" id="UP000243686"/>
    </source>
</evidence>
<accession>A0A1S8WRB9</accession>
<dbReference type="GO" id="GO:0004190">
    <property type="term" value="F:aspartic-type endopeptidase activity"/>
    <property type="evidence" value="ECO:0007669"/>
    <property type="project" value="InterPro"/>
</dbReference>
<dbReference type="Proteomes" id="UP000243686">
    <property type="component" value="Unassembled WGS sequence"/>
</dbReference>
<name>A0A1S8WRB9_OPIVI</name>
<dbReference type="InterPro" id="IPR001461">
    <property type="entry name" value="Aspartic_peptidase_A1"/>
</dbReference>
<keyword evidence="4" id="KW-0378">Hydrolase</keyword>
<evidence type="ECO:0000259" key="3">
    <source>
        <dbReference type="PROSITE" id="PS51767"/>
    </source>
</evidence>